<reference evidence="1 2" key="1">
    <citation type="journal article" date="2020" name="Mol. Biol. Evol.">
        <title>Interspecific Gene Flow and the Evolution of Specialization in Black and White Rhinoceros.</title>
        <authorList>
            <person name="Moodley Y."/>
            <person name="Westbury M.V."/>
            <person name="Russo I.M."/>
            <person name="Gopalakrishnan S."/>
            <person name="Rakotoarivelo A."/>
            <person name="Olsen R.A."/>
            <person name="Prost S."/>
            <person name="Tunstall T."/>
            <person name="Ryder O.A."/>
            <person name="Dalen L."/>
            <person name="Bruford M.W."/>
        </authorList>
    </citation>
    <scope>NUCLEOTIDE SEQUENCE [LARGE SCALE GENOMIC DNA]</scope>
    <source>
        <strain evidence="1">SBR-YM</strain>
        <tissue evidence="1">Skin</tissue>
    </source>
</reference>
<accession>A0A7J7EAY2</accession>
<evidence type="ECO:0000313" key="2">
    <source>
        <dbReference type="Proteomes" id="UP000551758"/>
    </source>
</evidence>
<evidence type="ECO:0000313" key="1">
    <source>
        <dbReference type="EMBL" id="KAF5912908.1"/>
    </source>
</evidence>
<protein>
    <submittedName>
        <fullName evidence="1">Uncharacterized protein</fullName>
    </submittedName>
</protein>
<dbReference type="AlphaFoldDB" id="A0A7J7EAY2"/>
<dbReference type="EMBL" id="JACDTQ010003801">
    <property type="protein sequence ID" value="KAF5912908.1"/>
    <property type="molecule type" value="Genomic_DNA"/>
</dbReference>
<dbReference type="Proteomes" id="UP000551758">
    <property type="component" value="Unassembled WGS sequence"/>
</dbReference>
<comment type="caution">
    <text evidence="1">The sequence shown here is derived from an EMBL/GenBank/DDBJ whole genome shotgun (WGS) entry which is preliminary data.</text>
</comment>
<organism evidence="1 2">
    <name type="scientific">Diceros bicornis minor</name>
    <name type="common">South-central black rhinoceros</name>
    <dbReference type="NCBI Taxonomy" id="77932"/>
    <lineage>
        <taxon>Eukaryota</taxon>
        <taxon>Metazoa</taxon>
        <taxon>Chordata</taxon>
        <taxon>Craniata</taxon>
        <taxon>Vertebrata</taxon>
        <taxon>Euteleostomi</taxon>
        <taxon>Mammalia</taxon>
        <taxon>Eutheria</taxon>
        <taxon>Laurasiatheria</taxon>
        <taxon>Perissodactyla</taxon>
        <taxon>Rhinocerotidae</taxon>
        <taxon>Diceros</taxon>
    </lineage>
</organism>
<proteinExistence type="predicted"/>
<keyword evidence="2" id="KW-1185">Reference proteome</keyword>
<sequence>MDMEEDMDLGMALMGLKEDLEMGVLEVALVTKEEDEDTVVEDLDMATRVGAMEVVMTTMEEEIMEVEVTVILEIITSNLYNYGPMRVKILVAAGT</sequence>
<name>A0A7J7EAY2_DICBM</name>
<gene>
    <name evidence="1" type="ORF">HPG69_007901</name>
</gene>